<feature type="transmembrane region" description="Helical" evidence="2">
    <location>
        <begin position="127"/>
        <end position="143"/>
    </location>
</feature>
<reference evidence="3 4" key="1">
    <citation type="journal article" date="2023" name="Insect Mol. Biol.">
        <title>Genome sequencing provides insights into the evolution of gene families encoding plant cell wall-degrading enzymes in longhorned beetles.</title>
        <authorList>
            <person name="Shin N.R."/>
            <person name="Okamura Y."/>
            <person name="Kirsch R."/>
            <person name="Pauchet Y."/>
        </authorList>
    </citation>
    <scope>NUCLEOTIDE SEQUENCE [LARGE SCALE GENOMIC DNA]</scope>
    <source>
        <strain evidence="3">EAD_L_NR</strain>
    </source>
</reference>
<comment type="caution">
    <text evidence="3">The sequence shown here is derived from an EMBL/GenBank/DDBJ whole genome shotgun (WGS) entry which is preliminary data.</text>
</comment>
<dbReference type="EMBL" id="JANEYG010000005">
    <property type="protein sequence ID" value="KAJ8922940.1"/>
    <property type="molecule type" value="Genomic_DNA"/>
</dbReference>
<feature type="transmembrane region" description="Helical" evidence="2">
    <location>
        <begin position="95"/>
        <end position="115"/>
    </location>
</feature>
<dbReference type="AlphaFoldDB" id="A0AAV8WA56"/>
<accession>A0AAV8WA56</accession>
<keyword evidence="2" id="KW-0812">Transmembrane</keyword>
<evidence type="ECO:0000256" key="1">
    <source>
        <dbReference type="SAM" id="MobiDB-lite"/>
    </source>
</evidence>
<evidence type="ECO:0000256" key="2">
    <source>
        <dbReference type="SAM" id="Phobius"/>
    </source>
</evidence>
<proteinExistence type="predicted"/>
<dbReference type="Proteomes" id="UP001159042">
    <property type="component" value="Unassembled WGS sequence"/>
</dbReference>
<feature type="compositionally biased region" description="Basic and acidic residues" evidence="1">
    <location>
        <begin position="318"/>
        <end position="332"/>
    </location>
</feature>
<evidence type="ECO:0000313" key="4">
    <source>
        <dbReference type="Proteomes" id="UP001159042"/>
    </source>
</evidence>
<sequence length="332" mass="37294">MGVNFDRWTVLKLIEVVLVLVCLVFKRVTDDEASRLSLYLQKLSREWSLLNNVTWSRVGEAVADATYGGYLIITAALFIGRLLGELPTYKRIMEFIFLGVGSLLFVVLGSLSFAALDSVPPDLVDNAAVVGTVSLVTGALFLLDMGGPKRRKPTPIQSKTRRPSKQPPEAKSISQQVQDIEKQLEQSERAHLDKSNGKARQNGVVLEVEMTKNLRGYQKVKDEFPTRKYSIYGKDVTDRGGGSETDEDLRIPPKMEQHSPVWSNIRKGRDNGFVWCHYGKYDIMSSPIILSRQREREERAPSGPGEPGYVQYTAQHWGETKTKTPRHSPTEV</sequence>
<feature type="region of interest" description="Disordered" evidence="1">
    <location>
        <begin position="146"/>
        <end position="180"/>
    </location>
</feature>
<feature type="region of interest" description="Disordered" evidence="1">
    <location>
        <begin position="292"/>
        <end position="332"/>
    </location>
</feature>
<organism evidence="3 4">
    <name type="scientific">Exocentrus adspersus</name>
    <dbReference type="NCBI Taxonomy" id="1586481"/>
    <lineage>
        <taxon>Eukaryota</taxon>
        <taxon>Metazoa</taxon>
        <taxon>Ecdysozoa</taxon>
        <taxon>Arthropoda</taxon>
        <taxon>Hexapoda</taxon>
        <taxon>Insecta</taxon>
        <taxon>Pterygota</taxon>
        <taxon>Neoptera</taxon>
        <taxon>Endopterygota</taxon>
        <taxon>Coleoptera</taxon>
        <taxon>Polyphaga</taxon>
        <taxon>Cucujiformia</taxon>
        <taxon>Chrysomeloidea</taxon>
        <taxon>Cerambycidae</taxon>
        <taxon>Lamiinae</taxon>
        <taxon>Acanthocinini</taxon>
        <taxon>Exocentrus</taxon>
    </lineage>
</organism>
<gene>
    <name evidence="3" type="ORF">NQ315_001485</name>
</gene>
<feature type="compositionally biased region" description="Basic residues" evidence="1">
    <location>
        <begin position="148"/>
        <end position="164"/>
    </location>
</feature>
<keyword evidence="2" id="KW-0472">Membrane</keyword>
<protein>
    <submittedName>
        <fullName evidence="3">Uncharacterized protein</fullName>
    </submittedName>
</protein>
<keyword evidence="4" id="KW-1185">Reference proteome</keyword>
<evidence type="ECO:0000313" key="3">
    <source>
        <dbReference type="EMBL" id="KAJ8922940.1"/>
    </source>
</evidence>
<feature type="transmembrane region" description="Helical" evidence="2">
    <location>
        <begin position="65"/>
        <end position="83"/>
    </location>
</feature>
<keyword evidence="2" id="KW-1133">Transmembrane helix</keyword>
<name>A0AAV8WA56_9CUCU</name>